<dbReference type="Proteomes" id="UP000805614">
    <property type="component" value="Unassembled WGS sequence"/>
</dbReference>
<dbReference type="PANTHER" id="PTHR43776">
    <property type="entry name" value="TRANSPORT ATP-BINDING PROTEIN"/>
    <property type="match status" value="1"/>
</dbReference>
<name>A0ABR7LR91_9ACTN</name>
<dbReference type="PANTHER" id="PTHR43776:SF15">
    <property type="entry name" value="GLUTATHIONE IMPORT ATP-BINDING PROTEIN GSIA"/>
    <property type="match status" value="1"/>
</dbReference>
<evidence type="ECO:0000256" key="3">
    <source>
        <dbReference type="ARBA" id="ARBA00022475"/>
    </source>
</evidence>
<keyword evidence="13" id="KW-1185">Reference proteome</keyword>
<feature type="region of interest" description="Disordered" evidence="10">
    <location>
        <begin position="49"/>
        <end position="92"/>
    </location>
</feature>
<evidence type="ECO:0000256" key="9">
    <source>
        <dbReference type="ARBA" id="ARBA00023136"/>
    </source>
</evidence>
<dbReference type="InterPro" id="IPR050319">
    <property type="entry name" value="ABC_transp_ATP-bind"/>
</dbReference>
<keyword evidence="4" id="KW-0997">Cell inner membrane</keyword>
<organism evidence="12 13">
    <name type="scientific">Actinomadura alba</name>
    <dbReference type="NCBI Taxonomy" id="406431"/>
    <lineage>
        <taxon>Bacteria</taxon>
        <taxon>Bacillati</taxon>
        <taxon>Actinomycetota</taxon>
        <taxon>Actinomycetes</taxon>
        <taxon>Streptosporangiales</taxon>
        <taxon>Thermomonosporaceae</taxon>
        <taxon>Actinomadura</taxon>
    </lineage>
</organism>
<protein>
    <submittedName>
        <fullName evidence="12">ABC transporter ATP-binding protein</fullName>
    </submittedName>
</protein>
<dbReference type="EMBL" id="JABVEC010000012">
    <property type="protein sequence ID" value="MBC6467357.1"/>
    <property type="molecule type" value="Genomic_DNA"/>
</dbReference>
<gene>
    <name evidence="12" type="ORF">HKK74_17920</name>
</gene>
<dbReference type="InterPro" id="IPR027417">
    <property type="entry name" value="P-loop_NTPase"/>
</dbReference>
<dbReference type="Gene3D" id="3.40.50.300">
    <property type="entry name" value="P-loop containing nucleotide triphosphate hydrolases"/>
    <property type="match status" value="1"/>
</dbReference>
<comment type="caution">
    <text evidence="12">The sequence shown here is derived from an EMBL/GenBank/DDBJ whole genome shotgun (WGS) entry which is preliminary data.</text>
</comment>
<evidence type="ECO:0000256" key="5">
    <source>
        <dbReference type="ARBA" id="ARBA00022737"/>
    </source>
</evidence>
<dbReference type="GO" id="GO:0005524">
    <property type="term" value="F:ATP binding"/>
    <property type="evidence" value="ECO:0007669"/>
    <property type="project" value="UniProtKB-KW"/>
</dbReference>
<dbReference type="SUPFAM" id="SSF52540">
    <property type="entry name" value="P-loop containing nucleoside triphosphate hydrolases"/>
    <property type="match status" value="1"/>
</dbReference>
<evidence type="ECO:0000256" key="10">
    <source>
        <dbReference type="SAM" id="MobiDB-lite"/>
    </source>
</evidence>
<evidence type="ECO:0000256" key="7">
    <source>
        <dbReference type="ARBA" id="ARBA00022840"/>
    </source>
</evidence>
<evidence type="ECO:0000256" key="4">
    <source>
        <dbReference type="ARBA" id="ARBA00022519"/>
    </source>
</evidence>
<proteinExistence type="predicted"/>
<dbReference type="RefSeq" id="WP_187244360.1">
    <property type="nucleotide sequence ID" value="NZ_BAAAOK010000005.1"/>
</dbReference>
<evidence type="ECO:0000256" key="2">
    <source>
        <dbReference type="ARBA" id="ARBA00022448"/>
    </source>
</evidence>
<evidence type="ECO:0000259" key="11">
    <source>
        <dbReference type="Pfam" id="PF08352"/>
    </source>
</evidence>
<dbReference type="InterPro" id="IPR013563">
    <property type="entry name" value="Oligopep_ABC_C"/>
</dbReference>
<comment type="subcellular location">
    <subcellularLocation>
        <location evidence="1">Cell inner membrane</location>
    </subcellularLocation>
</comment>
<evidence type="ECO:0000256" key="8">
    <source>
        <dbReference type="ARBA" id="ARBA00022967"/>
    </source>
</evidence>
<keyword evidence="7 12" id="KW-0067">ATP-binding</keyword>
<accession>A0ABR7LR91</accession>
<evidence type="ECO:0000256" key="6">
    <source>
        <dbReference type="ARBA" id="ARBA00022741"/>
    </source>
</evidence>
<feature type="domain" description="Oligopeptide/dipeptide ABC transporter C-terminal" evidence="11">
    <location>
        <begin position="31"/>
        <end position="95"/>
    </location>
</feature>
<keyword evidence="8" id="KW-1278">Translocase</keyword>
<keyword evidence="9" id="KW-0472">Membrane</keyword>
<evidence type="ECO:0000256" key="1">
    <source>
        <dbReference type="ARBA" id="ARBA00004533"/>
    </source>
</evidence>
<sequence length="132" mass="14669">MGLTMLFISHDLATVRYVSDHIAVMHLGRVVECAPVDDLLADPKHPYTRTLLESSARDAPPLRDTPPMETQTMDAEPPDPREPPSGYRFHTRCPAGPALFPERVSCTEDDPHAAAVERPHQAACHFAEAEFR</sequence>
<reference evidence="12 13" key="1">
    <citation type="submission" date="2020-06" db="EMBL/GenBank/DDBJ databases">
        <title>Actinomadura xiongansis sp. nov., isolated from soil of Baiyangdian.</title>
        <authorList>
            <person name="Zhang X."/>
        </authorList>
    </citation>
    <scope>NUCLEOTIDE SEQUENCE [LARGE SCALE GENOMIC DNA]</scope>
    <source>
        <strain evidence="12 13">HBUM206468</strain>
    </source>
</reference>
<evidence type="ECO:0000313" key="12">
    <source>
        <dbReference type="EMBL" id="MBC6467357.1"/>
    </source>
</evidence>
<evidence type="ECO:0000313" key="13">
    <source>
        <dbReference type="Proteomes" id="UP000805614"/>
    </source>
</evidence>
<dbReference type="NCBIfam" id="TIGR01727">
    <property type="entry name" value="oligo_HPY"/>
    <property type="match status" value="1"/>
</dbReference>
<keyword evidence="3" id="KW-1003">Cell membrane</keyword>
<keyword evidence="2" id="KW-0813">Transport</keyword>
<keyword evidence="6" id="KW-0547">Nucleotide-binding</keyword>
<dbReference type="Pfam" id="PF08352">
    <property type="entry name" value="oligo_HPY"/>
    <property type="match status" value="1"/>
</dbReference>
<keyword evidence="5" id="KW-0677">Repeat</keyword>